<evidence type="ECO:0000256" key="2">
    <source>
        <dbReference type="ARBA" id="ARBA00023002"/>
    </source>
</evidence>
<evidence type="ECO:0000256" key="1">
    <source>
        <dbReference type="ARBA" id="ARBA00006484"/>
    </source>
</evidence>
<dbReference type="EMBL" id="JBHSHE010000062">
    <property type="protein sequence ID" value="MFC4717184.1"/>
    <property type="molecule type" value="Genomic_DNA"/>
</dbReference>
<dbReference type="Proteomes" id="UP001595884">
    <property type="component" value="Unassembled WGS sequence"/>
</dbReference>
<comment type="caution">
    <text evidence="3">The sequence shown here is derived from an EMBL/GenBank/DDBJ whole genome shotgun (WGS) entry which is preliminary data.</text>
</comment>
<dbReference type="PRINTS" id="PR00081">
    <property type="entry name" value="GDHRDH"/>
</dbReference>
<dbReference type="InterPro" id="IPR036291">
    <property type="entry name" value="NAD(P)-bd_dom_sf"/>
</dbReference>
<name>A0ABV9MQ43_9MICC</name>
<reference evidence="4" key="1">
    <citation type="journal article" date="2019" name="Int. J. Syst. Evol. Microbiol.">
        <title>The Global Catalogue of Microorganisms (GCM) 10K type strain sequencing project: providing services to taxonomists for standard genome sequencing and annotation.</title>
        <authorList>
            <consortium name="The Broad Institute Genomics Platform"/>
            <consortium name="The Broad Institute Genome Sequencing Center for Infectious Disease"/>
            <person name="Wu L."/>
            <person name="Ma J."/>
        </authorList>
    </citation>
    <scope>NUCLEOTIDE SEQUENCE [LARGE SCALE GENOMIC DNA]</scope>
    <source>
        <strain evidence="4">CGMCC 1.12849</strain>
    </source>
</reference>
<dbReference type="SUPFAM" id="SSF51735">
    <property type="entry name" value="NAD(P)-binding Rossmann-fold domains"/>
    <property type="match status" value="1"/>
</dbReference>
<dbReference type="RefSeq" id="WP_346059305.1">
    <property type="nucleotide sequence ID" value="NZ_BAAAVQ010000040.1"/>
</dbReference>
<dbReference type="PANTHER" id="PTHR24320:SF148">
    <property type="entry name" value="NAD(P)-BINDING ROSSMANN-FOLD SUPERFAMILY PROTEIN"/>
    <property type="match status" value="1"/>
</dbReference>
<evidence type="ECO:0000313" key="4">
    <source>
        <dbReference type="Proteomes" id="UP001595884"/>
    </source>
</evidence>
<evidence type="ECO:0000313" key="3">
    <source>
        <dbReference type="EMBL" id="MFC4717184.1"/>
    </source>
</evidence>
<dbReference type="InterPro" id="IPR002347">
    <property type="entry name" value="SDR_fam"/>
</dbReference>
<organism evidence="3 4">
    <name type="scientific">Glutamicibacter bergerei</name>
    <dbReference type="NCBI Taxonomy" id="256702"/>
    <lineage>
        <taxon>Bacteria</taxon>
        <taxon>Bacillati</taxon>
        <taxon>Actinomycetota</taxon>
        <taxon>Actinomycetes</taxon>
        <taxon>Micrococcales</taxon>
        <taxon>Micrococcaceae</taxon>
        <taxon>Glutamicibacter</taxon>
    </lineage>
</organism>
<sequence>MNAEARVGALDLLGYGSPYPDVYSNRARWAGLGSGKTAVVTGANAGLGFFTSLALAASGAHVVLACRNEAKAARAIEAIEHRVPNAELEYLPFDSASLESAGALGQVLRHREIDILIANAGIIRSPETRSTGSLGYELTMATNFLGHARLVGELAETFRTRPMKFIGLGSISTNMLKSNPEDLALTGGYHPHCAYAQSKAVLQSFTLALDHRLKQLSWPSRSIAVHPGYSISGLTPQMPGINEPAYLKRFQGQLQASFAQGKHEGAVNIVEAALNRGVEQSPRGTYIGPKFLSKGESVLARPAKITRQKRLMDPVWKVFVEANCGVDPFRI</sequence>
<dbReference type="Pfam" id="PF00106">
    <property type="entry name" value="adh_short"/>
    <property type="match status" value="1"/>
</dbReference>
<accession>A0ABV9MQ43</accession>
<keyword evidence="4" id="KW-1185">Reference proteome</keyword>
<gene>
    <name evidence="3" type="ORF">ACFO7V_13715</name>
</gene>
<keyword evidence="2" id="KW-0560">Oxidoreductase</keyword>
<proteinExistence type="inferred from homology"/>
<protein>
    <submittedName>
        <fullName evidence="3">SDR family NAD(P)-dependent oxidoreductase</fullName>
    </submittedName>
</protein>
<comment type="similarity">
    <text evidence="1">Belongs to the short-chain dehydrogenases/reductases (SDR) family.</text>
</comment>
<dbReference type="Gene3D" id="3.40.50.720">
    <property type="entry name" value="NAD(P)-binding Rossmann-like Domain"/>
    <property type="match status" value="1"/>
</dbReference>
<dbReference type="PANTHER" id="PTHR24320">
    <property type="entry name" value="RETINOL DEHYDROGENASE"/>
    <property type="match status" value="1"/>
</dbReference>